<sequence length="132" mass="15074">MIKNENGVTLIELIVSLAIFSVIISLTLSVLLFGSRTFKMQTNETNNLLNVSNAMHYITKEIRKADQVEIENGILILNEKDVYKLENNIIMKNTTLMFYNIELFEIAKSSSKIDIKIKGIGEEKVESTIYLR</sequence>
<keyword evidence="3" id="KW-1185">Reference proteome</keyword>
<name>A0ABZ2Y3E5_9FIRM</name>
<keyword evidence="1" id="KW-0472">Membrane</keyword>
<evidence type="ECO:0000313" key="2">
    <source>
        <dbReference type="EMBL" id="WZL69876.1"/>
    </source>
</evidence>
<organism evidence="2 3">
    <name type="scientific">Defluviitalea saccharophila</name>
    <dbReference type="NCBI Taxonomy" id="879970"/>
    <lineage>
        <taxon>Bacteria</taxon>
        <taxon>Bacillati</taxon>
        <taxon>Bacillota</taxon>
        <taxon>Clostridia</taxon>
        <taxon>Lachnospirales</taxon>
        <taxon>Defluviitaleaceae</taxon>
        <taxon>Defluviitalea</taxon>
    </lineage>
</organism>
<evidence type="ECO:0000256" key="1">
    <source>
        <dbReference type="SAM" id="Phobius"/>
    </source>
</evidence>
<accession>A0ABZ2Y3E5</accession>
<dbReference type="Proteomes" id="UP001486565">
    <property type="component" value="Chromosome"/>
</dbReference>
<dbReference type="RefSeq" id="WP_341876863.1">
    <property type="nucleotide sequence ID" value="NZ_CP121687.1"/>
</dbReference>
<dbReference type="EMBL" id="CP121687">
    <property type="protein sequence ID" value="WZL69876.1"/>
    <property type="molecule type" value="Genomic_DNA"/>
</dbReference>
<feature type="transmembrane region" description="Helical" evidence="1">
    <location>
        <begin position="13"/>
        <end position="33"/>
    </location>
</feature>
<reference evidence="2 3" key="1">
    <citation type="submission" date="2023-03" db="EMBL/GenBank/DDBJ databases">
        <title>Novel Species.</title>
        <authorList>
            <person name="Ma S."/>
        </authorList>
    </citation>
    <scope>NUCLEOTIDE SEQUENCE [LARGE SCALE GENOMIC DNA]</scope>
    <source>
        <strain evidence="2 3">LIND6LT2</strain>
    </source>
</reference>
<keyword evidence="1" id="KW-1133">Transmembrane helix</keyword>
<keyword evidence="1" id="KW-0812">Transmembrane</keyword>
<protein>
    <submittedName>
        <fullName evidence="2">Type II secretion system protein</fullName>
    </submittedName>
</protein>
<proteinExistence type="predicted"/>
<gene>
    <name evidence="2" type="ORF">QBE51_14050</name>
</gene>
<dbReference type="NCBIfam" id="TIGR02532">
    <property type="entry name" value="IV_pilin_GFxxxE"/>
    <property type="match status" value="1"/>
</dbReference>
<dbReference type="Pfam" id="PF07963">
    <property type="entry name" value="N_methyl"/>
    <property type="match status" value="1"/>
</dbReference>
<dbReference type="InterPro" id="IPR012902">
    <property type="entry name" value="N_methyl_site"/>
</dbReference>
<evidence type="ECO:0000313" key="3">
    <source>
        <dbReference type="Proteomes" id="UP001486565"/>
    </source>
</evidence>